<sequence length="84" mass="9377">MVYRSDDVRHGGTDESLAQFHRGRQTVIRGLLGTFQQSSLRDNPPSVFGETTSRIPLNQLSLRYEESFHSSIEAPSSDGMIIPV</sequence>
<evidence type="ECO:0000313" key="1">
    <source>
        <dbReference type="EMBL" id="VEL35730.1"/>
    </source>
</evidence>
<protein>
    <submittedName>
        <fullName evidence="1">Uncharacterized protein</fullName>
    </submittedName>
</protein>
<dbReference type="AlphaFoldDB" id="A0A3S5AR39"/>
<name>A0A3S5AR39_9PLAT</name>
<dbReference type="Proteomes" id="UP000784294">
    <property type="component" value="Unassembled WGS sequence"/>
</dbReference>
<gene>
    <name evidence="1" type="ORF">PXEA_LOCUS29170</name>
</gene>
<proteinExistence type="predicted"/>
<comment type="caution">
    <text evidence="1">The sequence shown here is derived from an EMBL/GenBank/DDBJ whole genome shotgun (WGS) entry which is preliminary data.</text>
</comment>
<reference evidence="1" key="1">
    <citation type="submission" date="2018-11" db="EMBL/GenBank/DDBJ databases">
        <authorList>
            <consortium name="Pathogen Informatics"/>
        </authorList>
    </citation>
    <scope>NUCLEOTIDE SEQUENCE</scope>
</reference>
<evidence type="ECO:0000313" key="2">
    <source>
        <dbReference type="Proteomes" id="UP000784294"/>
    </source>
</evidence>
<accession>A0A3S5AR39</accession>
<keyword evidence="2" id="KW-1185">Reference proteome</keyword>
<organism evidence="1 2">
    <name type="scientific">Protopolystoma xenopodis</name>
    <dbReference type="NCBI Taxonomy" id="117903"/>
    <lineage>
        <taxon>Eukaryota</taxon>
        <taxon>Metazoa</taxon>
        <taxon>Spiralia</taxon>
        <taxon>Lophotrochozoa</taxon>
        <taxon>Platyhelminthes</taxon>
        <taxon>Monogenea</taxon>
        <taxon>Polyopisthocotylea</taxon>
        <taxon>Polystomatidea</taxon>
        <taxon>Polystomatidae</taxon>
        <taxon>Protopolystoma</taxon>
    </lineage>
</organism>
<dbReference type="EMBL" id="CAAALY010250511">
    <property type="protein sequence ID" value="VEL35730.1"/>
    <property type="molecule type" value="Genomic_DNA"/>
</dbReference>